<organism evidence="3 4">
    <name type="scientific">Bythopirellula goksoeyrii</name>
    <dbReference type="NCBI Taxonomy" id="1400387"/>
    <lineage>
        <taxon>Bacteria</taxon>
        <taxon>Pseudomonadati</taxon>
        <taxon>Planctomycetota</taxon>
        <taxon>Planctomycetia</taxon>
        <taxon>Pirellulales</taxon>
        <taxon>Lacipirellulaceae</taxon>
        <taxon>Bythopirellula</taxon>
    </lineage>
</organism>
<dbReference type="RefSeq" id="WP_148074419.1">
    <property type="nucleotide sequence ID" value="NZ_CP042913.1"/>
</dbReference>
<dbReference type="NCBIfam" id="TIGR02595">
    <property type="entry name" value="PEP_CTERM"/>
    <property type="match status" value="1"/>
</dbReference>
<dbReference type="Pfam" id="PF07589">
    <property type="entry name" value="PEP-CTERM"/>
    <property type="match status" value="1"/>
</dbReference>
<sequence precursor="true">MKLILVRGSSFLAIAVMATLTHAAHLCGQLGQECLVDGSFTTATAGGQTSNSPWVLTINKPDGVGTSAQFQGGFANAENGSGGAGDGGNGVWFKSFEGQQSGNTAEPKAFAIVVQTAVVPTAGDYVLRFVAGREGNFMASNFFTSLGSSGTGGSTSVDLLTAPMLLGNIGGAASPALGGNPFSLKLTGVSAGDTISVVGGMVNGMDSTIPGGQSAFLDKFSLTRVPEPTSLALVGMSLVGLLNMRRRY</sequence>
<feature type="domain" description="Ice-binding protein C-terminal" evidence="2">
    <location>
        <begin position="225"/>
        <end position="247"/>
    </location>
</feature>
<dbReference type="InterPro" id="IPR013424">
    <property type="entry name" value="Ice-binding_C"/>
</dbReference>
<dbReference type="KEGG" id="bgok:Pr1d_32970"/>
<protein>
    <recommendedName>
        <fullName evidence="2">Ice-binding protein C-terminal domain-containing protein</fullName>
    </recommendedName>
</protein>
<feature type="signal peptide" evidence="1">
    <location>
        <begin position="1"/>
        <end position="23"/>
    </location>
</feature>
<dbReference type="AlphaFoldDB" id="A0A5B9QAS1"/>
<feature type="chain" id="PRO_5022729264" description="Ice-binding protein C-terminal domain-containing protein" evidence="1">
    <location>
        <begin position="24"/>
        <end position="248"/>
    </location>
</feature>
<dbReference type="OrthoDB" id="271515at2"/>
<keyword evidence="1" id="KW-0732">Signal</keyword>
<name>A0A5B9QAS1_9BACT</name>
<dbReference type="Proteomes" id="UP000323917">
    <property type="component" value="Chromosome"/>
</dbReference>
<reference evidence="3 4" key="1">
    <citation type="submission" date="2019-08" db="EMBL/GenBank/DDBJ databases">
        <title>Deep-cultivation of Planctomycetes and their phenomic and genomic characterization uncovers novel biology.</title>
        <authorList>
            <person name="Wiegand S."/>
            <person name="Jogler M."/>
            <person name="Boedeker C."/>
            <person name="Pinto D."/>
            <person name="Vollmers J."/>
            <person name="Rivas-Marin E."/>
            <person name="Kohn T."/>
            <person name="Peeters S.H."/>
            <person name="Heuer A."/>
            <person name="Rast P."/>
            <person name="Oberbeckmann S."/>
            <person name="Bunk B."/>
            <person name="Jeske O."/>
            <person name="Meyerdierks A."/>
            <person name="Storesund J.E."/>
            <person name="Kallscheuer N."/>
            <person name="Luecker S."/>
            <person name="Lage O.M."/>
            <person name="Pohl T."/>
            <person name="Merkel B.J."/>
            <person name="Hornburger P."/>
            <person name="Mueller R.-W."/>
            <person name="Bruemmer F."/>
            <person name="Labrenz M."/>
            <person name="Spormann A.M."/>
            <person name="Op den Camp H."/>
            <person name="Overmann J."/>
            <person name="Amann R."/>
            <person name="Jetten M.S.M."/>
            <person name="Mascher T."/>
            <person name="Medema M.H."/>
            <person name="Devos D.P."/>
            <person name="Kaster A.-K."/>
            <person name="Ovreas L."/>
            <person name="Rohde M."/>
            <person name="Galperin M.Y."/>
            <person name="Jogler C."/>
        </authorList>
    </citation>
    <scope>NUCLEOTIDE SEQUENCE [LARGE SCALE GENOMIC DNA]</scope>
    <source>
        <strain evidence="3 4">Pr1d</strain>
    </source>
</reference>
<proteinExistence type="predicted"/>
<gene>
    <name evidence="3" type="ORF">Pr1d_32970</name>
</gene>
<dbReference type="EMBL" id="CP042913">
    <property type="protein sequence ID" value="QEG35988.1"/>
    <property type="molecule type" value="Genomic_DNA"/>
</dbReference>
<evidence type="ECO:0000313" key="3">
    <source>
        <dbReference type="EMBL" id="QEG35988.1"/>
    </source>
</evidence>
<evidence type="ECO:0000259" key="2">
    <source>
        <dbReference type="Pfam" id="PF07589"/>
    </source>
</evidence>
<evidence type="ECO:0000256" key="1">
    <source>
        <dbReference type="SAM" id="SignalP"/>
    </source>
</evidence>
<keyword evidence="4" id="KW-1185">Reference proteome</keyword>
<accession>A0A5B9QAS1</accession>
<evidence type="ECO:0000313" key="4">
    <source>
        <dbReference type="Proteomes" id="UP000323917"/>
    </source>
</evidence>